<reference evidence="2 3" key="1">
    <citation type="submission" date="2017-03" db="EMBL/GenBank/DDBJ databases">
        <title>WGS assembly of Porphyra umbilicalis.</title>
        <authorList>
            <person name="Brawley S.H."/>
            <person name="Blouin N.A."/>
            <person name="Ficko-Blean E."/>
            <person name="Wheeler G.L."/>
            <person name="Lohr M."/>
            <person name="Goodson H.V."/>
            <person name="Jenkins J.W."/>
            <person name="Blaby-Haas C.E."/>
            <person name="Helliwell K.E."/>
            <person name="Chan C."/>
            <person name="Marriage T."/>
            <person name="Bhattacharya D."/>
            <person name="Klein A.S."/>
            <person name="Badis Y."/>
            <person name="Brodie J."/>
            <person name="Cao Y."/>
            <person name="Collen J."/>
            <person name="Dittami S.M."/>
            <person name="Gachon C.M."/>
            <person name="Green B.R."/>
            <person name="Karpowicz S."/>
            <person name="Kim J.W."/>
            <person name="Kudahl U."/>
            <person name="Lin S."/>
            <person name="Michel G."/>
            <person name="Mittag M."/>
            <person name="Olson B.J."/>
            <person name="Pangilinan J."/>
            <person name="Peng Y."/>
            <person name="Qiu H."/>
            <person name="Shu S."/>
            <person name="Singer J.T."/>
            <person name="Smith A.G."/>
            <person name="Sprecher B.N."/>
            <person name="Wagner V."/>
            <person name="Wang W."/>
            <person name="Wang Z.-Y."/>
            <person name="Yan J."/>
            <person name="Yarish C."/>
            <person name="Zoeuner-Riek S."/>
            <person name="Zhuang Y."/>
            <person name="Zou Y."/>
            <person name="Lindquist E.A."/>
            <person name="Grimwood J."/>
            <person name="Barry K."/>
            <person name="Rokhsar D.S."/>
            <person name="Schmutz J."/>
            <person name="Stiller J.W."/>
            <person name="Grossman A.R."/>
            <person name="Prochnik S.E."/>
        </authorList>
    </citation>
    <scope>NUCLEOTIDE SEQUENCE [LARGE SCALE GENOMIC DNA]</scope>
    <source>
        <strain evidence="2">4086291</strain>
    </source>
</reference>
<feature type="region of interest" description="Disordered" evidence="1">
    <location>
        <begin position="55"/>
        <end position="97"/>
    </location>
</feature>
<keyword evidence="3" id="KW-1185">Reference proteome</keyword>
<evidence type="ECO:0000313" key="2">
    <source>
        <dbReference type="EMBL" id="OSX73046.1"/>
    </source>
</evidence>
<feature type="compositionally biased region" description="Gly residues" evidence="1">
    <location>
        <begin position="153"/>
        <end position="163"/>
    </location>
</feature>
<protein>
    <submittedName>
        <fullName evidence="2">Uncharacterized protein</fullName>
    </submittedName>
</protein>
<name>A0A1X6NX12_PORUM</name>
<dbReference type="Proteomes" id="UP000218209">
    <property type="component" value="Unassembled WGS sequence"/>
</dbReference>
<feature type="region of interest" description="Disordered" evidence="1">
    <location>
        <begin position="246"/>
        <end position="273"/>
    </location>
</feature>
<sequence length="776" mass="77231">MVAGPDAGSGGPPDVGGRRCPGCGGVFGGCACLVGGNGAFPVGGGWHSSLSAGSMRGVEEGGGDGAAGVASPRKRARRASVVPPPASSPADRRPPTVCRVLPPAAGATPPPVSSLGVASHTIRVVPPRPSSAARPLGTPSAAWGGNALASSGLGGVPGGGNGAEGTTASPWRQGPIRAAPTPATPSQGSGASPPRARLPPRVVAGVGATPPASTCFRAVGGSPHPSALPTASRPPIRPLVIRPATHAPSGTVPLRAPRTSTPASAATGPLRPRPLGIGMGAAVASRDSPSIARQLFGGASDVAAAVANSSLSCVSRGSTLSGGEADDTSTAHPPFRPRAVEEESPRVMMASPSQRRYGVIRGPAVGSSPRLPSIVGVSPGGGGVQAPGLTSPLGRPGGQAGLGALSMSICTSATPLPTPRTQPGAYDSPCGGRDVTPTCSGSAGGGVGCRAPPGGHSVRLQLLQRRARTSTQLLRHASRHLTSAVEVTAVEARGIAASSLALYLVGVDAAAQLVVAVLLEAPPVAEAASGAATDADATAASRIGSEVPGLAAGARVAVVCPQLLAAVQAENVEVTPGTCFRIRVPPPAGIVQPSALPNGGGVRLGVAGVVLGLDYVQMDVSDPLLSEDAVALSARLSRGDVDALFPSRTDRNCNQERTRATAVIHRFSWAENLFAPRVTLAAKVIELLTTRRALVEDDAGQLGVITLGDGPTGSRAFQLLRTGVTFLFDGLTCSGRSFAVASAVDALAGYGPLRPPTQVVFLFESHPDGLDVRHLP</sequence>
<accession>A0A1X6NX12</accession>
<feature type="compositionally biased region" description="Low complexity" evidence="1">
    <location>
        <begin position="255"/>
        <end position="267"/>
    </location>
</feature>
<organism evidence="2 3">
    <name type="scientific">Porphyra umbilicalis</name>
    <name type="common">Purple laver</name>
    <name type="synonym">Red alga</name>
    <dbReference type="NCBI Taxonomy" id="2786"/>
    <lineage>
        <taxon>Eukaryota</taxon>
        <taxon>Rhodophyta</taxon>
        <taxon>Bangiophyceae</taxon>
        <taxon>Bangiales</taxon>
        <taxon>Bangiaceae</taxon>
        <taxon>Porphyra</taxon>
    </lineage>
</organism>
<feature type="region of interest" description="Disordered" evidence="1">
    <location>
        <begin position="315"/>
        <end position="336"/>
    </location>
</feature>
<feature type="compositionally biased region" description="Low complexity" evidence="1">
    <location>
        <begin position="189"/>
        <end position="200"/>
    </location>
</feature>
<evidence type="ECO:0000256" key="1">
    <source>
        <dbReference type="SAM" id="MobiDB-lite"/>
    </source>
</evidence>
<dbReference type="EMBL" id="KV919022">
    <property type="protein sequence ID" value="OSX73046.1"/>
    <property type="molecule type" value="Genomic_DNA"/>
</dbReference>
<dbReference type="AlphaFoldDB" id="A0A1X6NX12"/>
<feature type="region of interest" description="Disordered" evidence="1">
    <location>
        <begin position="153"/>
        <end position="200"/>
    </location>
</feature>
<gene>
    <name evidence="2" type="ORF">BU14_0382s0008</name>
</gene>
<evidence type="ECO:0000313" key="3">
    <source>
        <dbReference type="Proteomes" id="UP000218209"/>
    </source>
</evidence>
<proteinExistence type="predicted"/>